<dbReference type="Pfam" id="PF01940">
    <property type="entry name" value="DUF92"/>
    <property type="match status" value="1"/>
</dbReference>
<keyword evidence="5 6" id="KW-0472">Membrane</keyword>
<evidence type="ECO:0000256" key="7">
    <source>
        <dbReference type="SAM" id="SignalP"/>
    </source>
</evidence>
<dbReference type="PANTHER" id="PTHR13353:SF5">
    <property type="entry name" value="TRANSMEMBRANE PROTEIN 19"/>
    <property type="match status" value="1"/>
</dbReference>
<evidence type="ECO:0000313" key="9">
    <source>
        <dbReference type="Proteomes" id="UP000620124"/>
    </source>
</evidence>
<evidence type="ECO:0000256" key="5">
    <source>
        <dbReference type="ARBA" id="ARBA00023136"/>
    </source>
</evidence>
<evidence type="ECO:0000256" key="6">
    <source>
        <dbReference type="SAM" id="Phobius"/>
    </source>
</evidence>
<protein>
    <submittedName>
        <fullName evidence="8">Integral membrane family protein</fullName>
    </submittedName>
</protein>
<feature type="signal peptide" evidence="7">
    <location>
        <begin position="1"/>
        <end position="18"/>
    </location>
</feature>
<dbReference type="OrthoDB" id="30881at2759"/>
<gene>
    <name evidence="8" type="ORF">MVEN_01222800</name>
</gene>
<dbReference type="AlphaFoldDB" id="A0A8H6Y1Y7"/>
<organism evidence="8 9">
    <name type="scientific">Mycena venus</name>
    <dbReference type="NCBI Taxonomy" id="2733690"/>
    <lineage>
        <taxon>Eukaryota</taxon>
        <taxon>Fungi</taxon>
        <taxon>Dikarya</taxon>
        <taxon>Basidiomycota</taxon>
        <taxon>Agaricomycotina</taxon>
        <taxon>Agaricomycetes</taxon>
        <taxon>Agaricomycetidae</taxon>
        <taxon>Agaricales</taxon>
        <taxon>Marasmiineae</taxon>
        <taxon>Mycenaceae</taxon>
        <taxon>Mycena</taxon>
    </lineage>
</organism>
<sequence>MSPRISIVSLLLPTLLAAHGLSKKSLSPSGALTAFFVGFLMISGSLKIFGVYGKITALQNRLLTTSSSLVGFYLLGSRATKYGKQKKAKLEAGYHDYGNRSGWQVLSNSFSAAVACTAWNIFFLPQGVHAWIWGALTAGALKVPSTIARTYTSDAWCPLSKDVGDGWSRALLFAALGHFACCLGDTLASELGILSSSPPRLITTGKTVPPGTNGGVSVGGTLASFAGGVTMGVMMSVCLIIENSACRSAWFSLSRDLVIWGGLGGVGGSALDSLLGATIQMTRYDDERKLVVEGEEGKRISGWDILTNNQVNVVSSLCCAVIIARLA</sequence>
<keyword evidence="9" id="KW-1185">Reference proteome</keyword>
<evidence type="ECO:0000256" key="1">
    <source>
        <dbReference type="ARBA" id="ARBA00004141"/>
    </source>
</evidence>
<proteinExistence type="inferred from homology"/>
<dbReference type="EMBL" id="JACAZI010000009">
    <property type="protein sequence ID" value="KAF7352575.1"/>
    <property type="molecule type" value="Genomic_DNA"/>
</dbReference>
<name>A0A8H6Y1Y7_9AGAR</name>
<dbReference type="GO" id="GO:0016020">
    <property type="term" value="C:membrane"/>
    <property type="evidence" value="ECO:0007669"/>
    <property type="project" value="UniProtKB-SubCell"/>
</dbReference>
<feature type="transmembrane region" description="Helical" evidence="6">
    <location>
        <begin position="30"/>
        <end position="52"/>
    </location>
</feature>
<feature type="chain" id="PRO_5034661428" evidence="7">
    <location>
        <begin position="19"/>
        <end position="327"/>
    </location>
</feature>
<dbReference type="InterPro" id="IPR002794">
    <property type="entry name" value="DUF92_TMEM19"/>
</dbReference>
<evidence type="ECO:0000313" key="8">
    <source>
        <dbReference type="EMBL" id="KAF7352575.1"/>
    </source>
</evidence>
<keyword evidence="7" id="KW-0732">Signal</keyword>
<comment type="subcellular location">
    <subcellularLocation>
        <location evidence="1">Membrane</location>
        <topology evidence="1">Multi-pass membrane protein</topology>
    </subcellularLocation>
</comment>
<evidence type="ECO:0000256" key="4">
    <source>
        <dbReference type="ARBA" id="ARBA00022989"/>
    </source>
</evidence>
<reference evidence="8" key="1">
    <citation type="submission" date="2020-05" db="EMBL/GenBank/DDBJ databases">
        <title>Mycena genomes resolve the evolution of fungal bioluminescence.</title>
        <authorList>
            <person name="Tsai I.J."/>
        </authorList>
    </citation>
    <scope>NUCLEOTIDE SEQUENCE</scope>
    <source>
        <strain evidence="8">CCC161011</strain>
    </source>
</reference>
<comment type="caution">
    <text evidence="8">The sequence shown here is derived from an EMBL/GenBank/DDBJ whole genome shotgun (WGS) entry which is preliminary data.</text>
</comment>
<comment type="similarity">
    <text evidence="2">Belongs to the TMEM19 family.</text>
</comment>
<accession>A0A8H6Y1Y7</accession>
<keyword evidence="4 6" id="KW-1133">Transmembrane helix</keyword>
<dbReference type="Proteomes" id="UP000620124">
    <property type="component" value="Unassembled WGS sequence"/>
</dbReference>
<dbReference type="PANTHER" id="PTHR13353">
    <property type="entry name" value="TRANSMEMBRANE PROTEIN 19"/>
    <property type="match status" value="1"/>
</dbReference>
<evidence type="ECO:0000256" key="3">
    <source>
        <dbReference type="ARBA" id="ARBA00022692"/>
    </source>
</evidence>
<evidence type="ECO:0000256" key="2">
    <source>
        <dbReference type="ARBA" id="ARBA00009012"/>
    </source>
</evidence>
<keyword evidence="3 6" id="KW-0812">Transmembrane</keyword>